<proteinExistence type="inferred from homology"/>
<dbReference type="PROSITE" id="PS01016">
    <property type="entry name" value="GLYCOPROTEASE"/>
    <property type="match status" value="1"/>
</dbReference>
<evidence type="ECO:0000256" key="5">
    <source>
        <dbReference type="ARBA" id="ARBA00023315"/>
    </source>
</evidence>
<dbReference type="GO" id="GO:0006508">
    <property type="term" value="P:proteolysis"/>
    <property type="evidence" value="ECO:0007669"/>
    <property type="project" value="UniProtKB-KW"/>
</dbReference>
<evidence type="ECO:0000256" key="2">
    <source>
        <dbReference type="ARBA" id="ARBA00022679"/>
    </source>
</evidence>
<dbReference type="PANTHER" id="PTHR11735:SF6">
    <property type="entry name" value="TRNA N6-ADENOSINE THREONYLCARBAMOYLTRANSFERASE, MITOCHONDRIAL"/>
    <property type="match status" value="1"/>
</dbReference>
<dbReference type="GO" id="GO:0046872">
    <property type="term" value="F:metal ion binding"/>
    <property type="evidence" value="ECO:0007669"/>
    <property type="project" value="UniProtKB-KW"/>
</dbReference>
<keyword evidence="4 7" id="KW-0479">Metal-binding</keyword>
<gene>
    <name evidence="9" type="ORF">CONCODRAFT_39033</name>
</gene>
<dbReference type="Pfam" id="PF00814">
    <property type="entry name" value="TsaD"/>
    <property type="match status" value="1"/>
</dbReference>
<dbReference type="OMA" id="NAAMIGC"/>
<accession>A0A137P702</accession>
<evidence type="ECO:0000256" key="3">
    <source>
        <dbReference type="ARBA" id="ARBA00022694"/>
    </source>
</evidence>
<dbReference type="EC" id="2.3.1.234" evidence="1"/>
<dbReference type="SUPFAM" id="SSF53067">
    <property type="entry name" value="Actin-like ATPase domain"/>
    <property type="match status" value="1"/>
</dbReference>
<reference evidence="9 10" key="1">
    <citation type="journal article" date="2015" name="Genome Biol. Evol.">
        <title>Phylogenomic analyses indicate that early fungi evolved digesting cell walls of algal ancestors of land plants.</title>
        <authorList>
            <person name="Chang Y."/>
            <person name="Wang S."/>
            <person name="Sekimoto S."/>
            <person name="Aerts A.L."/>
            <person name="Choi C."/>
            <person name="Clum A."/>
            <person name="LaButti K.M."/>
            <person name="Lindquist E.A."/>
            <person name="Yee Ngan C."/>
            <person name="Ohm R.A."/>
            <person name="Salamov A.A."/>
            <person name="Grigoriev I.V."/>
            <person name="Spatafora J.W."/>
            <person name="Berbee M.L."/>
        </authorList>
    </citation>
    <scope>NUCLEOTIDE SEQUENCE [LARGE SCALE GENOMIC DNA]</scope>
    <source>
        <strain evidence="9 10">NRRL 28638</strain>
    </source>
</reference>
<dbReference type="PRINTS" id="PR00789">
    <property type="entry name" value="OSIALOPTASE"/>
</dbReference>
<dbReference type="NCBIfam" id="TIGR00329">
    <property type="entry name" value="gcp_kae1"/>
    <property type="match status" value="1"/>
</dbReference>
<sequence length="393" mass="43636">MLIKSILRQYLNNKLSRFISTKPLNVLGIETSCDDTSCSIINSERKLVSECTISQFEVHEPMGGIVPNLALKNHIKNLPKCVKTTLDRANMTMDDIDVVAVTRGPGLASCLSVGVNASKTLAAALNKPLIGVHHMEAHALTVRFTNETPVEFPYLCLLISGGHTLALIVHNVNEYTQLGSTLDESIGEAYDKTARALNIPWNKPDHGSRGGGPGPALELYAQNGDPDKYPFTTPLSDGYQTNKISWSFSGLRTQVSRRIEKVFTSENITAEEKYQMQCDLAASFQKTAIKHLEHKLKLAFKYCNNNNIKLNSLVASGGVASNLAIRSTLNQLAENNQIPLFCPPPRLCTDNGVMIAWAGYERYRLGIVDNYEFDFMPQWPLEDLKDMYQIKQN</sequence>
<keyword evidence="7" id="KW-0496">Mitochondrion</keyword>
<organism evidence="9 10">
    <name type="scientific">Conidiobolus coronatus (strain ATCC 28846 / CBS 209.66 / NRRL 28638)</name>
    <name type="common">Delacroixia coronata</name>
    <dbReference type="NCBI Taxonomy" id="796925"/>
    <lineage>
        <taxon>Eukaryota</taxon>
        <taxon>Fungi</taxon>
        <taxon>Fungi incertae sedis</taxon>
        <taxon>Zoopagomycota</taxon>
        <taxon>Entomophthoromycotina</taxon>
        <taxon>Entomophthoromycetes</taxon>
        <taxon>Entomophthorales</taxon>
        <taxon>Ancylistaceae</taxon>
        <taxon>Conidiobolus</taxon>
    </lineage>
</organism>
<evidence type="ECO:0000313" key="10">
    <source>
        <dbReference type="Proteomes" id="UP000070444"/>
    </source>
</evidence>
<name>A0A137P702_CONC2</name>
<dbReference type="GO" id="GO:0061711">
    <property type="term" value="F:tRNA N(6)-L-threonylcarbamoyladenine synthase activity"/>
    <property type="evidence" value="ECO:0007669"/>
    <property type="project" value="UniProtKB-EC"/>
</dbReference>
<dbReference type="CDD" id="cd24134">
    <property type="entry name" value="ASKHA_NBD_OSGEPL1_QRI7_euk"/>
    <property type="match status" value="1"/>
</dbReference>
<dbReference type="NCBIfam" id="TIGR03723">
    <property type="entry name" value="T6A_TsaD_YgjD"/>
    <property type="match status" value="1"/>
</dbReference>
<keyword evidence="5 7" id="KW-0012">Acyltransferase</keyword>
<evidence type="ECO:0000256" key="6">
    <source>
        <dbReference type="ARBA" id="ARBA00048117"/>
    </source>
</evidence>
<dbReference type="GO" id="GO:0072670">
    <property type="term" value="P:mitochondrial tRNA threonylcarbamoyladenosine modification"/>
    <property type="evidence" value="ECO:0007669"/>
    <property type="project" value="TreeGrafter"/>
</dbReference>
<protein>
    <recommendedName>
        <fullName evidence="1">N(6)-L-threonylcarbamoyladenine synthase</fullName>
        <ecNumber evidence="1">2.3.1.234</ecNumber>
    </recommendedName>
</protein>
<dbReference type="InterPro" id="IPR017861">
    <property type="entry name" value="KAE1/TsaD"/>
</dbReference>
<dbReference type="InterPro" id="IPR000905">
    <property type="entry name" value="Gcp-like_dom"/>
</dbReference>
<dbReference type="GO" id="GO:0005739">
    <property type="term" value="C:mitochondrion"/>
    <property type="evidence" value="ECO:0007669"/>
    <property type="project" value="UniProtKB-SubCell"/>
</dbReference>
<comment type="function">
    <text evidence="7">Required for the formation of a threonylcarbamoyl group on adenosine at position 37 (t(6)A37) in mitochondrial tRNAs that read codons beginning with adenine. Probably involved in the transfer of the threonylcarbamoyl moiety of threonylcarbamoyl-AMP (TC-AMP) to the N6 group of A37. Involved in mitochondrial genome maintenance.</text>
</comment>
<keyword evidence="2 7" id="KW-0808">Transferase</keyword>
<dbReference type="EMBL" id="KQ964493">
    <property type="protein sequence ID" value="KXN70782.1"/>
    <property type="molecule type" value="Genomic_DNA"/>
</dbReference>
<feature type="domain" description="Gcp-like" evidence="8">
    <location>
        <begin position="47"/>
        <end position="357"/>
    </location>
</feature>
<dbReference type="InterPro" id="IPR022450">
    <property type="entry name" value="TsaD"/>
</dbReference>
<comment type="subcellular location">
    <subcellularLocation>
        <location evidence="7">Mitochondrion</location>
    </subcellularLocation>
</comment>
<evidence type="ECO:0000313" key="9">
    <source>
        <dbReference type="EMBL" id="KXN70782.1"/>
    </source>
</evidence>
<comment type="subunit">
    <text evidence="7">Homodimer.</text>
</comment>
<comment type="catalytic activity">
    <reaction evidence="6 7">
        <text>L-threonylcarbamoyladenylate + adenosine(37) in tRNA = N(6)-L-threonylcarbamoyladenosine(37) in tRNA + AMP + H(+)</text>
        <dbReference type="Rhea" id="RHEA:37059"/>
        <dbReference type="Rhea" id="RHEA-COMP:10162"/>
        <dbReference type="Rhea" id="RHEA-COMP:10163"/>
        <dbReference type="ChEBI" id="CHEBI:15378"/>
        <dbReference type="ChEBI" id="CHEBI:73682"/>
        <dbReference type="ChEBI" id="CHEBI:74411"/>
        <dbReference type="ChEBI" id="CHEBI:74418"/>
        <dbReference type="ChEBI" id="CHEBI:456215"/>
        <dbReference type="EC" id="2.3.1.234"/>
    </reaction>
</comment>
<dbReference type="InterPro" id="IPR017860">
    <property type="entry name" value="Peptidase_M22_CS"/>
</dbReference>
<evidence type="ECO:0000256" key="7">
    <source>
        <dbReference type="HAMAP-Rule" id="MF_03179"/>
    </source>
</evidence>
<dbReference type="Proteomes" id="UP000070444">
    <property type="component" value="Unassembled WGS sequence"/>
</dbReference>
<dbReference type="AlphaFoldDB" id="A0A137P702"/>
<evidence type="ECO:0000259" key="8">
    <source>
        <dbReference type="Pfam" id="PF00814"/>
    </source>
</evidence>
<keyword evidence="3 7" id="KW-0819">tRNA processing</keyword>
<comment type="similarity">
    <text evidence="7">Belongs to the KAE1 / TsaD family.</text>
</comment>
<dbReference type="OrthoDB" id="10259622at2759"/>
<dbReference type="STRING" id="796925.A0A137P702"/>
<evidence type="ECO:0000256" key="4">
    <source>
        <dbReference type="ARBA" id="ARBA00022723"/>
    </source>
</evidence>
<comment type="cofactor">
    <cofactor evidence="7">
        <name>a divalent metal cation</name>
        <dbReference type="ChEBI" id="CHEBI:60240"/>
    </cofactor>
    <text evidence="7">Binds 1 divalent metal cation per subunit.</text>
</comment>
<dbReference type="GO" id="GO:0008233">
    <property type="term" value="F:peptidase activity"/>
    <property type="evidence" value="ECO:0007669"/>
    <property type="project" value="UniProtKB-KW"/>
</dbReference>
<dbReference type="Gene3D" id="3.30.420.40">
    <property type="match status" value="2"/>
</dbReference>
<keyword evidence="10" id="KW-1185">Reference proteome</keyword>
<dbReference type="PANTHER" id="PTHR11735">
    <property type="entry name" value="TRNA N6-ADENOSINE THREONYLCARBAMOYLTRANSFERASE"/>
    <property type="match status" value="1"/>
</dbReference>
<keyword evidence="9" id="KW-0645">Protease</keyword>
<dbReference type="FunFam" id="3.30.420.40:FF:000012">
    <property type="entry name" value="tRNA N6-adenosine threonylcarbamoyltransferase"/>
    <property type="match status" value="1"/>
</dbReference>
<dbReference type="InterPro" id="IPR043129">
    <property type="entry name" value="ATPase_NBD"/>
</dbReference>
<evidence type="ECO:0000256" key="1">
    <source>
        <dbReference type="ARBA" id="ARBA00012156"/>
    </source>
</evidence>
<keyword evidence="9" id="KW-0378">Hydrolase</keyword>
<dbReference type="HAMAP" id="MF_01445">
    <property type="entry name" value="TsaD"/>
    <property type="match status" value="1"/>
</dbReference>